<dbReference type="PANTHER" id="PTHR43697:SF1">
    <property type="entry name" value="SERINE--TRNA LIGASE"/>
    <property type="match status" value="1"/>
</dbReference>
<dbReference type="CDD" id="cd00770">
    <property type="entry name" value="SerRS_core"/>
    <property type="match status" value="1"/>
</dbReference>
<keyword evidence="10" id="KW-0030">Aminoacyl-tRNA synthetase</keyword>
<reference evidence="18" key="1">
    <citation type="submission" date="2019-06" db="EMBL/GenBank/DDBJ databases">
        <authorList>
            <person name="Murdoch R.W."/>
            <person name="Fathepure B."/>
        </authorList>
    </citation>
    <scope>NUCLEOTIDE SEQUENCE</scope>
</reference>
<organism evidence="18">
    <name type="scientific">uncultured organism</name>
    <dbReference type="NCBI Taxonomy" id="155900"/>
    <lineage>
        <taxon>unclassified sequences</taxon>
        <taxon>environmental samples</taxon>
    </lineage>
</organism>
<dbReference type="InterPro" id="IPR006195">
    <property type="entry name" value="aa-tRNA-synth_II"/>
</dbReference>
<keyword evidence="9" id="KW-0648">Protein biosynthesis</keyword>
<feature type="coiled-coil region" evidence="16">
    <location>
        <begin position="23"/>
        <end position="95"/>
    </location>
</feature>
<dbReference type="GO" id="GO:0005524">
    <property type="term" value="F:ATP binding"/>
    <property type="evidence" value="ECO:0007669"/>
    <property type="project" value="UniProtKB-KW"/>
</dbReference>
<dbReference type="InterPro" id="IPR002317">
    <property type="entry name" value="Ser-tRNA-ligase_type_1"/>
</dbReference>
<evidence type="ECO:0000256" key="14">
    <source>
        <dbReference type="ARBA" id="ARBA00047929"/>
    </source>
</evidence>
<dbReference type="EMBL" id="MN079088">
    <property type="protein sequence ID" value="QEA04756.1"/>
    <property type="molecule type" value="Genomic_DNA"/>
</dbReference>
<dbReference type="PRINTS" id="PR00981">
    <property type="entry name" value="TRNASYNTHSER"/>
</dbReference>
<dbReference type="PANTHER" id="PTHR43697">
    <property type="entry name" value="SERYL-TRNA SYNTHETASE"/>
    <property type="match status" value="1"/>
</dbReference>
<dbReference type="Pfam" id="PF00587">
    <property type="entry name" value="tRNA-synt_2b"/>
    <property type="match status" value="1"/>
</dbReference>
<keyword evidence="5" id="KW-0963">Cytoplasm</keyword>
<dbReference type="InterPro" id="IPR042103">
    <property type="entry name" value="SerRS_1_N_sf"/>
</dbReference>
<evidence type="ECO:0000256" key="8">
    <source>
        <dbReference type="ARBA" id="ARBA00022840"/>
    </source>
</evidence>
<keyword evidence="7" id="KW-0547">Nucleotide-binding</keyword>
<dbReference type="NCBIfam" id="TIGR00414">
    <property type="entry name" value="serS"/>
    <property type="match status" value="1"/>
</dbReference>
<dbReference type="EC" id="6.1.1.11" evidence="4"/>
<evidence type="ECO:0000256" key="10">
    <source>
        <dbReference type="ARBA" id="ARBA00023146"/>
    </source>
</evidence>
<evidence type="ECO:0000256" key="7">
    <source>
        <dbReference type="ARBA" id="ARBA00022741"/>
    </source>
</evidence>
<dbReference type="InterPro" id="IPR010978">
    <property type="entry name" value="tRNA-bd_arm"/>
</dbReference>
<dbReference type="InterPro" id="IPR002314">
    <property type="entry name" value="aa-tRNA-synt_IIb"/>
</dbReference>
<evidence type="ECO:0000256" key="12">
    <source>
        <dbReference type="ARBA" id="ARBA00033352"/>
    </source>
</evidence>
<evidence type="ECO:0000259" key="17">
    <source>
        <dbReference type="PROSITE" id="PS50862"/>
    </source>
</evidence>
<evidence type="ECO:0000256" key="6">
    <source>
        <dbReference type="ARBA" id="ARBA00022598"/>
    </source>
</evidence>
<dbReference type="AlphaFoldDB" id="A0A5B8R7R8"/>
<keyword evidence="16" id="KW-0175">Coiled coil</keyword>
<evidence type="ECO:0000256" key="4">
    <source>
        <dbReference type="ARBA" id="ARBA00012840"/>
    </source>
</evidence>
<gene>
    <name evidence="18" type="primary">serS</name>
    <name evidence="18" type="ORF">KBTEX_01064</name>
</gene>
<dbReference type="PROSITE" id="PS50862">
    <property type="entry name" value="AA_TRNA_LIGASE_II"/>
    <property type="match status" value="1"/>
</dbReference>
<dbReference type="InterPro" id="IPR045864">
    <property type="entry name" value="aa-tRNA-synth_II/BPL/LPL"/>
</dbReference>
<comment type="pathway">
    <text evidence="2">Aminoacyl-tRNA biosynthesis; selenocysteinyl-tRNA(Sec) biosynthesis; L-seryl-tRNA(Sec) from L-serine and tRNA(Sec): step 1/1.</text>
</comment>
<name>A0A5B8R7R8_9ZZZZ</name>
<comment type="catalytic activity">
    <reaction evidence="15">
        <text>tRNA(Ser) + L-serine + ATP = L-seryl-tRNA(Ser) + AMP + diphosphate + H(+)</text>
        <dbReference type="Rhea" id="RHEA:12292"/>
        <dbReference type="Rhea" id="RHEA-COMP:9669"/>
        <dbReference type="Rhea" id="RHEA-COMP:9703"/>
        <dbReference type="ChEBI" id="CHEBI:15378"/>
        <dbReference type="ChEBI" id="CHEBI:30616"/>
        <dbReference type="ChEBI" id="CHEBI:33019"/>
        <dbReference type="ChEBI" id="CHEBI:33384"/>
        <dbReference type="ChEBI" id="CHEBI:78442"/>
        <dbReference type="ChEBI" id="CHEBI:78533"/>
        <dbReference type="ChEBI" id="CHEBI:456215"/>
        <dbReference type="EC" id="6.1.1.11"/>
    </reaction>
</comment>
<evidence type="ECO:0000256" key="5">
    <source>
        <dbReference type="ARBA" id="ARBA00022490"/>
    </source>
</evidence>
<comment type="catalytic activity">
    <reaction evidence="14">
        <text>tRNA(Sec) + L-serine + ATP = L-seryl-tRNA(Sec) + AMP + diphosphate + H(+)</text>
        <dbReference type="Rhea" id="RHEA:42580"/>
        <dbReference type="Rhea" id="RHEA-COMP:9742"/>
        <dbReference type="Rhea" id="RHEA-COMP:10128"/>
        <dbReference type="ChEBI" id="CHEBI:15378"/>
        <dbReference type="ChEBI" id="CHEBI:30616"/>
        <dbReference type="ChEBI" id="CHEBI:33019"/>
        <dbReference type="ChEBI" id="CHEBI:33384"/>
        <dbReference type="ChEBI" id="CHEBI:78442"/>
        <dbReference type="ChEBI" id="CHEBI:78533"/>
        <dbReference type="ChEBI" id="CHEBI:456215"/>
        <dbReference type="EC" id="6.1.1.11"/>
    </reaction>
</comment>
<evidence type="ECO:0000313" key="18">
    <source>
        <dbReference type="EMBL" id="QEA04756.1"/>
    </source>
</evidence>
<comment type="similarity">
    <text evidence="3">Belongs to the class-II aminoacyl-tRNA synthetase family. Type-1 seryl-tRNA synthetase subfamily.</text>
</comment>
<proteinExistence type="inferred from homology"/>
<dbReference type="Gene3D" id="1.10.287.40">
    <property type="entry name" value="Serine-tRNA synthetase, tRNA binding domain"/>
    <property type="match status" value="1"/>
</dbReference>
<evidence type="ECO:0000256" key="1">
    <source>
        <dbReference type="ARBA" id="ARBA00004496"/>
    </source>
</evidence>
<protein>
    <recommendedName>
        <fullName evidence="13">Serine--tRNA ligase</fullName>
        <ecNumber evidence="4">6.1.1.11</ecNumber>
    </recommendedName>
    <alternativeName>
        <fullName evidence="11">Seryl-tRNA synthetase</fullName>
    </alternativeName>
    <alternativeName>
        <fullName evidence="12">Seryl-tRNA(Ser/Sec) synthetase</fullName>
    </alternativeName>
</protein>
<accession>A0A5B8R7R8</accession>
<feature type="domain" description="Aminoacyl-transfer RNA synthetases class-II family profile" evidence="17">
    <location>
        <begin position="186"/>
        <end position="410"/>
    </location>
</feature>
<dbReference type="SUPFAM" id="SSF46589">
    <property type="entry name" value="tRNA-binding arm"/>
    <property type="match status" value="1"/>
</dbReference>
<dbReference type="SUPFAM" id="SSF55681">
    <property type="entry name" value="Class II aaRS and biotin synthetases"/>
    <property type="match status" value="1"/>
</dbReference>
<evidence type="ECO:0000256" key="3">
    <source>
        <dbReference type="ARBA" id="ARBA00010728"/>
    </source>
</evidence>
<sequence length="424" mass="47334">MLDVKTLRGDLDGVAAQLRRRGYELDTKRYQALEEERRTLQVRTQELQNERKTRSKAIGQAKAAGEDIQPLLDEVSALSDRVSEAEEDLAAVQRELHEIHLGLPNLPHPDVPDGDDESDNVPLRHWGEPAAFDFTPRDHVALGALANGMDFEAAARIAASRFVVLRGPVARLHRALAGYMLDVHTREHGYEEVYVPYLVAPQTLEGTGQLPKFEEDLFAVSGDHPLYLIPTAEVPVTNLAGQQIIEADALPLRMVAQTPCFRSEAGSYGKDTRGMIRQHQFEKVELVHISHPERSYEALEELTGHAERVLRDLGLAYRVVTLCTGDMGFAAAKTYDLEVWLPGQQAYREISSCSNTEAFQARRMQARWRNPETGRPEPVHTLNGSGLAVGRCLIAVLENYQEADGRVRLPEVLRPYFGGAEYLS</sequence>
<keyword evidence="8" id="KW-0067">ATP-binding</keyword>
<dbReference type="InterPro" id="IPR033729">
    <property type="entry name" value="SerRS_core"/>
</dbReference>
<evidence type="ECO:0000256" key="2">
    <source>
        <dbReference type="ARBA" id="ARBA00005045"/>
    </source>
</evidence>
<evidence type="ECO:0000256" key="13">
    <source>
        <dbReference type="ARBA" id="ARBA00039158"/>
    </source>
</evidence>
<evidence type="ECO:0000256" key="11">
    <source>
        <dbReference type="ARBA" id="ARBA00031113"/>
    </source>
</evidence>
<dbReference type="Gene3D" id="3.30.930.10">
    <property type="entry name" value="Bira Bifunctional Protein, Domain 2"/>
    <property type="match status" value="1"/>
</dbReference>
<dbReference type="InterPro" id="IPR015866">
    <property type="entry name" value="Ser-tRNA-synth_1_N"/>
</dbReference>
<evidence type="ECO:0000256" key="15">
    <source>
        <dbReference type="ARBA" id="ARBA00048823"/>
    </source>
</evidence>
<dbReference type="Pfam" id="PF02403">
    <property type="entry name" value="Seryl_tRNA_N"/>
    <property type="match status" value="1"/>
</dbReference>
<dbReference type="HAMAP" id="MF_00176">
    <property type="entry name" value="Ser_tRNA_synth_type1"/>
    <property type="match status" value="1"/>
</dbReference>
<dbReference type="GO" id="GO:0004828">
    <property type="term" value="F:serine-tRNA ligase activity"/>
    <property type="evidence" value="ECO:0007669"/>
    <property type="project" value="UniProtKB-EC"/>
</dbReference>
<evidence type="ECO:0000256" key="16">
    <source>
        <dbReference type="SAM" id="Coils"/>
    </source>
</evidence>
<comment type="subcellular location">
    <subcellularLocation>
        <location evidence="1">Cytoplasm</location>
    </subcellularLocation>
</comment>
<dbReference type="PIRSF" id="PIRSF001529">
    <property type="entry name" value="Ser-tRNA-synth_IIa"/>
    <property type="match status" value="1"/>
</dbReference>
<keyword evidence="6 18" id="KW-0436">Ligase</keyword>
<evidence type="ECO:0000256" key="9">
    <source>
        <dbReference type="ARBA" id="ARBA00022917"/>
    </source>
</evidence>